<name>A0A261EQD6_9BIFI</name>
<proteinExistence type="predicted"/>
<dbReference type="SUPFAM" id="SSF63817">
    <property type="entry name" value="Sortase"/>
    <property type="match status" value="1"/>
</dbReference>
<dbReference type="RefSeq" id="WP_094692024.1">
    <property type="nucleotide sequence ID" value="NZ_MWWQ01000019.1"/>
</dbReference>
<sequence length="307" mass="32729">MIDAVRSGSSGAASWNMILRAAPAHIRRRKRLTRLTVLGVACSLMGALLLLMPALILYAQMPRTPQATDVESLAQDTDMFDRASAYDNKLLQDPTVATGEAPDPFTDSQQPAYESDTDYQSQLGMGDSMASIRIPKIGVDLNIGHGTGAGTLTHGAGHVYGTTLPVGDPGNSVIAAHRGLGVSLLFYRLGELGVGDMVYTQAGERSVAWRVVRILRVDPGSTQEHEALQADASHTLLTLYTCDPPGLNTRRLLVVCERVPWVDAVSVPGQVDWGQGVLAGGLAGVLALGFLLVSVRAGVPMRHARRR</sequence>
<dbReference type="EMBL" id="MWWQ01000019">
    <property type="protein sequence ID" value="OZG48896.1"/>
    <property type="molecule type" value="Genomic_DNA"/>
</dbReference>
<protein>
    <submittedName>
        <fullName evidence="5">Sortase</fullName>
    </submittedName>
</protein>
<dbReference type="InterPro" id="IPR005754">
    <property type="entry name" value="Sortase"/>
</dbReference>
<dbReference type="Pfam" id="PF04203">
    <property type="entry name" value="Sortase"/>
    <property type="match status" value="1"/>
</dbReference>
<comment type="caution">
    <text evidence="5">The sequence shown here is derived from an EMBL/GenBank/DDBJ whole genome shotgun (WGS) entry which is preliminary data.</text>
</comment>
<evidence type="ECO:0000313" key="6">
    <source>
        <dbReference type="Proteomes" id="UP000216454"/>
    </source>
</evidence>
<evidence type="ECO:0000256" key="2">
    <source>
        <dbReference type="PIRSR" id="PIRSR605754-1"/>
    </source>
</evidence>
<dbReference type="CDD" id="cd05827">
    <property type="entry name" value="Sortase_C"/>
    <property type="match status" value="1"/>
</dbReference>
<feature type="compositionally biased region" description="Polar residues" evidence="3">
    <location>
        <begin position="106"/>
        <end position="120"/>
    </location>
</feature>
<feature type="active site" description="Proton donor/acceptor" evidence="2">
    <location>
        <position position="177"/>
    </location>
</feature>
<feature type="transmembrane region" description="Helical" evidence="4">
    <location>
        <begin position="277"/>
        <end position="299"/>
    </location>
</feature>
<evidence type="ECO:0000256" key="4">
    <source>
        <dbReference type="SAM" id="Phobius"/>
    </source>
</evidence>
<keyword evidence="4" id="KW-0812">Transmembrane</keyword>
<dbReference type="GO" id="GO:0016787">
    <property type="term" value="F:hydrolase activity"/>
    <property type="evidence" value="ECO:0007669"/>
    <property type="project" value="UniProtKB-KW"/>
</dbReference>
<reference evidence="5 6" key="1">
    <citation type="journal article" date="2017" name="BMC Genomics">
        <title>Comparative genomic and phylogenomic analyses of the Bifidobacteriaceae family.</title>
        <authorList>
            <person name="Lugli G.A."/>
            <person name="Milani C."/>
            <person name="Turroni F."/>
            <person name="Duranti S."/>
            <person name="Mancabelli L."/>
            <person name="Mangifesta M."/>
            <person name="Ferrario C."/>
            <person name="Modesto M."/>
            <person name="Mattarelli P."/>
            <person name="Jiri K."/>
            <person name="van Sinderen D."/>
            <person name="Ventura M."/>
        </authorList>
    </citation>
    <scope>NUCLEOTIDE SEQUENCE [LARGE SCALE GENOMIC DNA]</scope>
    <source>
        <strain evidence="5 6">DSM 24744</strain>
    </source>
</reference>
<dbReference type="InterPro" id="IPR023365">
    <property type="entry name" value="Sortase_dom-sf"/>
</dbReference>
<accession>A0A261EQD6</accession>
<dbReference type="AlphaFoldDB" id="A0A261EQD6"/>
<feature type="transmembrane region" description="Helical" evidence="4">
    <location>
        <begin position="35"/>
        <end position="59"/>
    </location>
</feature>
<dbReference type="Gene3D" id="2.40.260.10">
    <property type="entry name" value="Sortase"/>
    <property type="match status" value="1"/>
</dbReference>
<dbReference type="InterPro" id="IPR042002">
    <property type="entry name" value="Sortase_C"/>
</dbReference>
<evidence type="ECO:0000313" key="5">
    <source>
        <dbReference type="EMBL" id="OZG48896.1"/>
    </source>
</evidence>
<keyword evidence="4" id="KW-0472">Membrane</keyword>
<dbReference type="Proteomes" id="UP000216454">
    <property type="component" value="Unassembled WGS sequence"/>
</dbReference>
<feature type="region of interest" description="Disordered" evidence="3">
    <location>
        <begin position="95"/>
        <end position="120"/>
    </location>
</feature>
<evidence type="ECO:0000256" key="3">
    <source>
        <dbReference type="SAM" id="MobiDB-lite"/>
    </source>
</evidence>
<keyword evidence="6" id="KW-1185">Reference proteome</keyword>
<keyword evidence="4" id="KW-1133">Transmembrane helix</keyword>
<keyword evidence="1" id="KW-0378">Hydrolase</keyword>
<organism evidence="5 6">
    <name type="scientific">Pseudoscardovia suis</name>
    <dbReference type="NCBI Taxonomy" id="987063"/>
    <lineage>
        <taxon>Bacteria</taxon>
        <taxon>Bacillati</taxon>
        <taxon>Actinomycetota</taxon>
        <taxon>Actinomycetes</taxon>
        <taxon>Bifidobacteriales</taxon>
        <taxon>Bifidobacteriaceae</taxon>
        <taxon>Pseudoscardovia</taxon>
    </lineage>
</organism>
<evidence type="ECO:0000256" key="1">
    <source>
        <dbReference type="ARBA" id="ARBA00022801"/>
    </source>
</evidence>
<feature type="active site" description="Acyl-thioester intermediate" evidence="2">
    <location>
        <position position="242"/>
    </location>
</feature>
<gene>
    <name evidence="5" type="ORF">PSSU_1720</name>
</gene>
<dbReference type="NCBIfam" id="TIGR01076">
    <property type="entry name" value="sortase_fam"/>
    <property type="match status" value="1"/>
</dbReference>